<evidence type="ECO:0008006" key="3">
    <source>
        <dbReference type="Google" id="ProtNLM"/>
    </source>
</evidence>
<keyword evidence="2" id="KW-1185">Reference proteome</keyword>
<evidence type="ECO:0000313" key="2">
    <source>
        <dbReference type="Proteomes" id="UP001497516"/>
    </source>
</evidence>
<gene>
    <name evidence="1" type="ORF">LTRI10_LOCUS9438</name>
</gene>
<evidence type="ECO:0000313" key="1">
    <source>
        <dbReference type="EMBL" id="CAL1362395.1"/>
    </source>
</evidence>
<accession>A0AAV2D1G4</accession>
<reference evidence="1 2" key="1">
    <citation type="submission" date="2024-04" db="EMBL/GenBank/DDBJ databases">
        <authorList>
            <person name="Fracassetti M."/>
        </authorList>
    </citation>
    <scope>NUCLEOTIDE SEQUENCE [LARGE SCALE GENOMIC DNA]</scope>
</reference>
<dbReference type="EMBL" id="OZ034814">
    <property type="protein sequence ID" value="CAL1362395.1"/>
    <property type="molecule type" value="Genomic_DNA"/>
</dbReference>
<protein>
    <recommendedName>
        <fullName evidence="3">RNase H type-1 domain-containing protein</fullName>
    </recommendedName>
</protein>
<organism evidence="1 2">
    <name type="scientific">Linum trigynum</name>
    <dbReference type="NCBI Taxonomy" id="586398"/>
    <lineage>
        <taxon>Eukaryota</taxon>
        <taxon>Viridiplantae</taxon>
        <taxon>Streptophyta</taxon>
        <taxon>Embryophyta</taxon>
        <taxon>Tracheophyta</taxon>
        <taxon>Spermatophyta</taxon>
        <taxon>Magnoliopsida</taxon>
        <taxon>eudicotyledons</taxon>
        <taxon>Gunneridae</taxon>
        <taxon>Pentapetalae</taxon>
        <taxon>rosids</taxon>
        <taxon>fabids</taxon>
        <taxon>Malpighiales</taxon>
        <taxon>Linaceae</taxon>
        <taxon>Linum</taxon>
    </lineage>
</organism>
<dbReference type="AlphaFoldDB" id="A0AAV2D1G4"/>
<dbReference type="Proteomes" id="UP001497516">
    <property type="component" value="Chromosome 10"/>
</dbReference>
<sequence length="142" mass="15814">MFTITYVYYRGSGSLVILPHAQSLARQCFLQVREVSSPPPPASIPPHRPPCSRPSSWVPPPYDFLKINFDFAVHDFECSFGLVVRETDGHVVLTVGSQHPRIDDPYLMELLAEPDAISLVVSKSLPRVIIEGDSKVVILQLC</sequence>
<proteinExistence type="predicted"/>
<name>A0AAV2D1G4_9ROSI</name>